<dbReference type="EMBL" id="NBIV01000341">
    <property type="protein sequence ID" value="PXF40213.1"/>
    <property type="molecule type" value="Genomic_DNA"/>
</dbReference>
<evidence type="ECO:0000313" key="2">
    <source>
        <dbReference type="EMBL" id="PXF40213.1"/>
    </source>
</evidence>
<accession>A0A2V3IDR0</accession>
<gene>
    <name evidence="2" type="ORF">BWQ96_10076</name>
</gene>
<proteinExistence type="predicted"/>
<dbReference type="Proteomes" id="UP000247409">
    <property type="component" value="Unassembled WGS sequence"/>
</dbReference>
<organism evidence="2 3">
    <name type="scientific">Gracilariopsis chorda</name>
    <dbReference type="NCBI Taxonomy" id="448386"/>
    <lineage>
        <taxon>Eukaryota</taxon>
        <taxon>Rhodophyta</taxon>
        <taxon>Florideophyceae</taxon>
        <taxon>Rhodymeniophycidae</taxon>
        <taxon>Gracilariales</taxon>
        <taxon>Gracilariaceae</taxon>
        <taxon>Gracilariopsis</taxon>
    </lineage>
</organism>
<keyword evidence="3" id="KW-1185">Reference proteome</keyword>
<dbReference type="AlphaFoldDB" id="A0A2V3IDR0"/>
<protein>
    <submittedName>
        <fullName evidence="2">Uncharacterized protein</fullName>
    </submittedName>
</protein>
<evidence type="ECO:0000256" key="1">
    <source>
        <dbReference type="SAM" id="MobiDB-lite"/>
    </source>
</evidence>
<sequence length="54" mass="6325">MYHVVGYSTRETNDRDQGLSRDMLPPALIKHKIARRFQEINNCRTSLTYNAKSK</sequence>
<feature type="region of interest" description="Disordered" evidence="1">
    <location>
        <begin position="1"/>
        <end position="22"/>
    </location>
</feature>
<name>A0A2V3IDR0_9FLOR</name>
<comment type="caution">
    <text evidence="2">The sequence shown here is derived from an EMBL/GenBank/DDBJ whole genome shotgun (WGS) entry which is preliminary data.</text>
</comment>
<reference evidence="2 3" key="1">
    <citation type="journal article" date="2018" name="Mol. Biol. Evol.">
        <title>Analysis of the draft genome of the red seaweed Gracilariopsis chorda provides insights into genome size evolution in Rhodophyta.</title>
        <authorList>
            <person name="Lee J."/>
            <person name="Yang E.C."/>
            <person name="Graf L."/>
            <person name="Yang J.H."/>
            <person name="Qiu H."/>
            <person name="Zel Zion U."/>
            <person name="Chan C.X."/>
            <person name="Stephens T.G."/>
            <person name="Weber A.P.M."/>
            <person name="Boo G.H."/>
            <person name="Boo S.M."/>
            <person name="Kim K.M."/>
            <person name="Shin Y."/>
            <person name="Jung M."/>
            <person name="Lee S.J."/>
            <person name="Yim H.S."/>
            <person name="Lee J.H."/>
            <person name="Bhattacharya D."/>
            <person name="Yoon H.S."/>
        </authorList>
    </citation>
    <scope>NUCLEOTIDE SEQUENCE [LARGE SCALE GENOMIC DNA]</scope>
    <source>
        <strain evidence="2 3">SKKU-2015</strain>
        <tissue evidence="2">Whole body</tissue>
    </source>
</reference>
<evidence type="ECO:0000313" key="3">
    <source>
        <dbReference type="Proteomes" id="UP000247409"/>
    </source>
</evidence>